<evidence type="ECO:0000256" key="1">
    <source>
        <dbReference type="ARBA" id="ARBA00006484"/>
    </source>
</evidence>
<comment type="subunit">
    <text evidence="2">Homotetramer.</text>
</comment>
<proteinExistence type="inferred from homology"/>
<evidence type="ECO:0000313" key="7">
    <source>
        <dbReference type="EMBL" id="UXE35798.1"/>
    </source>
</evidence>
<dbReference type="Proteomes" id="UP000229713">
    <property type="component" value="Unassembled WGS sequence"/>
</dbReference>
<protein>
    <submittedName>
        <fullName evidence="6 8">NAD(P)-dependent oxidoreductase</fullName>
    </submittedName>
    <submittedName>
        <fullName evidence="7">SDR family oxidoreductase</fullName>
    </submittedName>
</protein>
<dbReference type="InterPro" id="IPR020904">
    <property type="entry name" value="Sc_DH/Rdtase_CS"/>
</dbReference>
<accession>A0A1Y6GPH6</accession>
<dbReference type="eggNOG" id="COG1028">
    <property type="taxonomic scope" value="Bacteria"/>
</dbReference>
<dbReference type="PROSITE" id="PS00061">
    <property type="entry name" value="ADH_SHORT"/>
    <property type="match status" value="1"/>
</dbReference>
<dbReference type="EMBL" id="CP104450">
    <property type="protein sequence ID" value="UXE35798.1"/>
    <property type="molecule type" value="Genomic_DNA"/>
</dbReference>
<dbReference type="EMBL" id="NKYI01000019">
    <property type="protein sequence ID" value="PIK83854.1"/>
    <property type="molecule type" value="Genomic_DNA"/>
</dbReference>
<dbReference type="InterPro" id="IPR002347">
    <property type="entry name" value="SDR_fam"/>
</dbReference>
<name>A0A1Y6GPH6_RAOOR</name>
<dbReference type="SUPFAM" id="SSF51735">
    <property type="entry name" value="NAD(P)-binding Rossmann-fold domains"/>
    <property type="match status" value="1"/>
</dbReference>
<dbReference type="AlphaFoldDB" id="A0A1Y6GPH6"/>
<gene>
    <name evidence="6" type="ORF">CFY86_11650</name>
    <name evidence="8" type="ORF">LM286_14910</name>
    <name evidence="7" type="ORF">N2J37_14545</name>
</gene>
<sequence length="248" mass="26647">MNFQNKVAVITGSTAGIGEAVAEQLHKYGAKVVIVSRSSAQAKQKAKRLTSQGPQALGIGCDVSQPEQVQKMIAQVIQQFGRLDYAVNNAGLTGEHGKNITEQTVENWDKVIATSLSGVFYCLKYEIPEMMKFGGSIVNLSAVNGLVGIPGLAPYTVAKHGIIGLTQTAALEFASQDIRINAVAPGYVQTPRMTEFPENIVRSFANSHPMKRMATMQEIADFILFLLSDKSAFCTGGVYPIDGGYLAE</sequence>
<dbReference type="PRINTS" id="PR00081">
    <property type="entry name" value="GDHRDH"/>
</dbReference>
<dbReference type="Proteomes" id="UP001350972">
    <property type="component" value="Chromosome"/>
</dbReference>
<dbReference type="Proteomes" id="UP001064206">
    <property type="component" value="Chromosome"/>
</dbReference>
<dbReference type="PANTHER" id="PTHR24321:SF8">
    <property type="entry name" value="ESTRADIOL 17-BETA-DEHYDROGENASE 8-RELATED"/>
    <property type="match status" value="1"/>
</dbReference>
<organism evidence="6 9">
    <name type="scientific">Raoultella ornithinolytica</name>
    <name type="common">Klebsiella ornithinolytica</name>
    <dbReference type="NCBI Taxonomy" id="54291"/>
    <lineage>
        <taxon>Bacteria</taxon>
        <taxon>Pseudomonadati</taxon>
        <taxon>Pseudomonadota</taxon>
        <taxon>Gammaproteobacteria</taxon>
        <taxon>Enterobacterales</taxon>
        <taxon>Enterobacteriaceae</taxon>
        <taxon>Klebsiella/Raoultella group</taxon>
        <taxon>Raoultella</taxon>
    </lineage>
</organism>
<feature type="domain" description="Ketoreductase" evidence="5">
    <location>
        <begin position="6"/>
        <end position="191"/>
    </location>
</feature>
<keyword evidence="3" id="KW-0560">Oxidoreductase</keyword>
<evidence type="ECO:0000313" key="10">
    <source>
        <dbReference type="Proteomes" id="UP001350972"/>
    </source>
</evidence>
<comment type="similarity">
    <text evidence="1">Belongs to the short-chain dehydrogenases/reductases (SDR) family.</text>
</comment>
<dbReference type="PRINTS" id="PR00080">
    <property type="entry name" value="SDRFAMILY"/>
</dbReference>
<evidence type="ECO:0000313" key="6">
    <source>
        <dbReference type="EMBL" id="PIK83854.1"/>
    </source>
</evidence>
<reference evidence="6 9" key="1">
    <citation type="submission" date="2017-07" db="EMBL/GenBank/DDBJ databases">
        <title>Raoultella ornithinolytica strain HH3 draft genome.</title>
        <authorList>
            <person name="Duceppe M.-O."/>
            <person name="Huang H."/>
            <person name="Phipps-Todd B."/>
        </authorList>
    </citation>
    <scope>NUCLEOTIDE SEQUENCE [LARGE SCALE GENOMIC DNA]</scope>
    <source>
        <strain evidence="6 9">HH3</strain>
    </source>
</reference>
<dbReference type="SMART" id="SM00822">
    <property type="entry name" value="PKS_KR"/>
    <property type="match status" value="1"/>
</dbReference>
<reference evidence="7" key="2">
    <citation type="submission" date="2022-09" db="EMBL/GenBank/DDBJ databases">
        <title>Multidrug resistance Raoultella ornithinolytica Strain MQB_Silv_108.</title>
        <authorList>
            <person name="Quintela-Baluja M."/>
        </authorList>
    </citation>
    <scope>NUCLEOTIDE SEQUENCE</scope>
    <source>
        <strain evidence="7">MQB_Silv_108</strain>
    </source>
</reference>
<dbReference type="Gene3D" id="3.40.50.720">
    <property type="entry name" value="NAD(P)-binding Rossmann-like Domain"/>
    <property type="match status" value="1"/>
</dbReference>
<keyword evidence="4" id="KW-0520">NAD</keyword>
<dbReference type="PaxDb" id="1286170-RORB6_07680"/>
<dbReference type="EMBL" id="CP145163">
    <property type="protein sequence ID" value="WWC09661.1"/>
    <property type="molecule type" value="Genomic_DNA"/>
</dbReference>
<dbReference type="GO" id="GO:0016491">
    <property type="term" value="F:oxidoreductase activity"/>
    <property type="evidence" value="ECO:0007669"/>
    <property type="project" value="UniProtKB-KW"/>
</dbReference>
<dbReference type="InterPro" id="IPR036291">
    <property type="entry name" value="NAD(P)-bd_dom_sf"/>
</dbReference>
<evidence type="ECO:0000256" key="3">
    <source>
        <dbReference type="ARBA" id="ARBA00023002"/>
    </source>
</evidence>
<evidence type="ECO:0000313" key="8">
    <source>
        <dbReference type="EMBL" id="WWC09661.1"/>
    </source>
</evidence>
<evidence type="ECO:0000313" key="9">
    <source>
        <dbReference type="Proteomes" id="UP000229713"/>
    </source>
</evidence>
<dbReference type="Pfam" id="PF13561">
    <property type="entry name" value="adh_short_C2"/>
    <property type="match status" value="1"/>
</dbReference>
<dbReference type="InterPro" id="IPR057326">
    <property type="entry name" value="KR_dom"/>
</dbReference>
<reference evidence="8 10" key="3">
    <citation type="submission" date="2024-02" db="EMBL/GenBank/DDBJ databases">
        <title>Tn5403 promotes plasmid rearrangements and degradation of the Klebsiella pneumoniae carbapenemase (KPC) transposon Tn4401.</title>
        <authorList>
            <person name="Sheppard A.E."/>
            <person name="Barry K.E."/>
            <person name="Parikh H.I."/>
            <person name="Vegesana K."/>
            <person name="Sebra R."/>
            <person name="George S."/>
            <person name="Sanderson N.D."/>
            <person name="Stoesser N."/>
            <person name="Eyre D.W."/>
            <person name="Crook D.W."/>
            <person name="Walker A.S."/>
            <person name="Mathers A.J."/>
        </authorList>
    </citation>
    <scope>NUCLEOTIDE SEQUENCE [LARGE SCALE GENOMIC DNA]</scope>
    <source>
        <strain evidence="8 10">CAV1921</strain>
    </source>
</reference>
<evidence type="ECO:0000259" key="5">
    <source>
        <dbReference type="SMART" id="SM00822"/>
    </source>
</evidence>
<dbReference type="RefSeq" id="WP_004861200.1">
    <property type="nucleotide sequence ID" value="NZ_ABDFAB020000001.1"/>
</dbReference>
<dbReference type="GeneID" id="93754469"/>
<dbReference type="PANTHER" id="PTHR24321">
    <property type="entry name" value="DEHYDROGENASES, SHORT CHAIN"/>
    <property type="match status" value="1"/>
</dbReference>
<evidence type="ECO:0000256" key="4">
    <source>
        <dbReference type="ARBA" id="ARBA00023027"/>
    </source>
</evidence>
<dbReference type="FunFam" id="3.40.50.720:FF:000084">
    <property type="entry name" value="Short-chain dehydrogenase reductase"/>
    <property type="match status" value="1"/>
</dbReference>
<keyword evidence="10" id="KW-1185">Reference proteome</keyword>
<evidence type="ECO:0000256" key="2">
    <source>
        <dbReference type="ARBA" id="ARBA00011881"/>
    </source>
</evidence>